<dbReference type="Pfam" id="PF21787">
    <property type="entry name" value="TNP-like_RNaseH_N"/>
    <property type="match status" value="1"/>
</dbReference>
<dbReference type="PANTHER" id="PTHR46481">
    <property type="entry name" value="ZINC FINGER BED DOMAIN-CONTAINING PROTEIN 4"/>
    <property type="match status" value="1"/>
</dbReference>
<evidence type="ECO:0000256" key="2">
    <source>
        <dbReference type="ARBA" id="ARBA00022723"/>
    </source>
</evidence>
<dbReference type="GO" id="GO:0008270">
    <property type="term" value="F:zinc ion binding"/>
    <property type="evidence" value="ECO:0007669"/>
    <property type="project" value="UniProtKB-KW"/>
</dbReference>
<evidence type="ECO:0000259" key="8">
    <source>
        <dbReference type="Pfam" id="PF21789"/>
    </source>
</evidence>
<evidence type="ECO:0000256" key="4">
    <source>
        <dbReference type="ARBA" id="ARBA00022833"/>
    </source>
</evidence>
<dbReference type="InterPro" id="IPR048366">
    <property type="entry name" value="TNP-like_GBD"/>
</dbReference>
<dbReference type="InterPro" id="IPR052035">
    <property type="entry name" value="ZnF_BED_domain_contain"/>
</dbReference>
<keyword evidence="4" id="KW-0862">Zinc</keyword>
<keyword evidence="2" id="KW-0479">Metal-binding</keyword>
<evidence type="ECO:0000313" key="9">
    <source>
        <dbReference type="EMBL" id="KYQ49981.1"/>
    </source>
</evidence>
<dbReference type="Proteomes" id="UP000075809">
    <property type="component" value="Unassembled WGS sequence"/>
</dbReference>
<dbReference type="InterPro" id="IPR048367">
    <property type="entry name" value="TNP-like_RNaseH_C"/>
</dbReference>
<dbReference type="AlphaFoldDB" id="A0A151WQ96"/>
<feature type="domain" description="Transposable element P transposase-like RNase H C-terminal" evidence="8">
    <location>
        <begin position="756"/>
        <end position="790"/>
    </location>
</feature>
<feature type="domain" description="Transposable element P transposase-like RNase H" evidence="6">
    <location>
        <begin position="415"/>
        <end position="545"/>
    </location>
</feature>
<keyword evidence="3" id="KW-0863">Zinc-finger</keyword>
<dbReference type="InterPro" id="IPR012337">
    <property type="entry name" value="RNaseH-like_sf"/>
</dbReference>
<evidence type="ECO:0000256" key="1">
    <source>
        <dbReference type="ARBA" id="ARBA00004123"/>
    </source>
</evidence>
<keyword evidence="10" id="KW-1185">Reference proteome</keyword>
<dbReference type="Pfam" id="PF21788">
    <property type="entry name" value="TNP-like_GBD"/>
    <property type="match status" value="1"/>
</dbReference>
<sequence>MIASENLPLSIVESKSFKRLMNTAIPLYTVPSRRTITRLIDAKYDLLKESFKENLKLVSTYSITCDIWTDVSNQSYLGVTVHFLQHELVLTNSTIGVFSLTENHTADYIKEMMLSIMQLFEIDVSSCTAFVTDSAANMVKAITDGFGFAKHLPCIAHSLSHLVPDAMKLIPRITEIIALLKSIVTLIKRSVVASDELKRLQTRDGKTDSTILKFKQDVPTRWNSTYYMIERFLQLKDYVYLVLLTCPTAPRTLSREEIDILEDIVQILGPIEFVTNEISGDSYPTSSLVIPVIHCMESKIKNCIPLTVEGNLLKTNILSEIHQRFKDIESYQILAISTLLDPRYKRLHFQSPRAVSNALSHINNQLKSISINNKIDHVVESQVKSSKTNKHDAQSILHLPHESSIRNWISSIKAEPGFLIDVFKEISKFPEALRHCNLVFDSAIWKQVLWDATSKKCVGLCDYGNGISIEHMENEATEVLVFMLVSLRGTWKWPVGYFFVNKITSAIQAELVKTALILSHQSDIRVWSVTCDGAHVNYSTMHLLGCNLYTTNYYELKSTFKHPSSDYDVHFVPDACHNIKLARNMLGDLKILKSPTAQINWNHVINLYKLQNKLSSAHVNFRANIMKVKLAAQTLSSSTAAALEFLQFSEVENFQDCAGTVEFIKVIDEIFDFLNSRNPFGKGFKKPIFLNNIDFLQQRIEQKIEYLYTLVGPDNNKLCVGKRKTFILRFAAAVKSILQIAKHILIEPCFKYLMTYRFSQDHLELFFAQVRRRHGWNNNPNVLQFKAAMKSLLVYMRCLNDVMEQLRRQSCIRSTLHEVYTVSELKLALSPYDDKRYVVPNSVATLPWGHYKIPL</sequence>
<evidence type="ECO:0000259" key="6">
    <source>
        <dbReference type="Pfam" id="PF21787"/>
    </source>
</evidence>
<evidence type="ECO:0000313" key="10">
    <source>
        <dbReference type="Proteomes" id="UP000075809"/>
    </source>
</evidence>
<dbReference type="PANTHER" id="PTHR46481:SF10">
    <property type="entry name" value="ZINC FINGER BED DOMAIN-CONTAINING PROTEIN 39"/>
    <property type="match status" value="1"/>
</dbReference>
<organism evidence="9 10">
    <name type="scientific">Mycetomoellerius zeteki</name>
    <dbReference type="NCBI Taxonomy" id="64791"/>
    <lineage>
        <taxon>Eukaryota</taxon>
        <taxon>Metazoa</taxon>
        <taxon>Ecdysozoa</taxon>
        <taxon>Arthropoda</taxon>
        <taxon>Hexapoda</taxon>
        <taxon>Insecta</taxon>
        <taxon>Pterygota</taxon>
        <taxon>Neoptera</taxon>
        <taxon>Endopterygota</taxon>
        <taxon>Hymenoptera</taxon>
        <taxon>Apocrita</taxon>
        <taxon>Aculeata</taxon>
        <taxon>Formicoidea</taxon>
        <taxon>Formicidae</taxon>
        <taxon>Myrmicinae</taxon>
        <taxon>Mycetomoellerius</taxon>
    </lineage>
</organism>
<dbReference type="EMBL" id="KQ982846">
    <property type="protein sequence ID" value="KYQ49981.1"/>
    <property type="molecule type" value="Genomic_DNA"/>
</dbReference>
<dbReference type="STRING" id="64791.A0A151WQ96"/>
<dbReference type="SUPFAM" id="SSF53098">
    <property type="entry name" value="Ribonuclease H-like"/>
    <property type="match status" value="1"/>
</dbReference>
<evidence type="ECO:0000256" key="5">
    <source>
        <dbReference type="ARBA" id="ARBA00023242"/>
    </source>
</evidence>
<evidence type="ECO:0000256" key="3">
    <source>
        <dbReference type="ARBA" id="ARBA00022771"/>
    </source>
</evidence>
<proteinExistence type="predicted"/>
<gene>
    <name evidence="9" type="ORF">ALC60_10937</name>
</gene>
<dbReference type="Pfam" id="PF21789">
    <property type="entry name" value="TNP-like_RNaseH_C"/>
    <property type="match status" value="1"/>
</dbReference>
<dbReference type="InterPro" id="IPR048365">
    <property type="entry name" value="TNP-like_RNaseH_N"/>
</dbReference>
<dbReference type="GO" id="GO:0005634">
    <property type="term" value="C:nucleus"/>
    <property type="evidence" value="ECO:0007669"/>
    <property type="project" value="UniProtKB-SubCell"/>
</dbReference>
<comment type="subcellular location">
    <subcellularLocation>
        <location evidence="1">Nucleus</location>
    </subcellularLocation>
</comment>
<name>A0A151WQ96_9HYME</name>
<protein>
    <submittedName>
        <fullName evidence="9">THAP domain-containing protein 9</fullName>
    </submittedName>
</protein>
<reference evidence="9 10" key="1">
    <citation type="submission" date="2015-09" db="EMBL/GenBank/DDBJ databases">
        <title>Trachymyrmex zeteki WGS genome.</title>
        <authorList>
            <person name="Nygaard S."/>
            <person name="Hu H."/>
            <person name="Boomsma J."/>
            <person name="Zhang G."/>
        </authorList>
    </citation>
    <scope>NUCLEOTIDE SEQUENCE [LARGE SCALE GENOMIC DNA]</scope>
    <source>
        <strain evidence="9">Tzet28-1</strain>
        <tissue evidence="9">Whole body</tissue>
    </source>
</reference>
<evidence type="ECO:0000259" key="7">
    <source>
        <dbReference type="Pfam" id="PF21788"/>
    </source>
</evidence>
<keyword evidence="5" id="KW-0539">Nucleus</keyword>
<feature type="domain" description="Transposable element P transposase-like GTP-binding insertion" evidence="7">
    <location>
        <begin position="576"/>
        <end position="687"/>
    </location>
</feature>
<accession>A0A151WQ96</accession>